<dbReference type="Pfam" id="PF02954">
    <property type="entry name" value="HTH_8"/>
    <property type="match status" value="1"/>
</dbReference>
<dbReference type="FunFam" id="3.40.50.300:FF:000006">
    <property type="entry name" value="DNA-binding transcriptional regulator NtrC"/>
    <property type="match status" value="1"/>
</dbReference>
<dbReference type="PROSITE" id="PS00688">
    <property type="entry name" value="SIGMA54_INTERACT_3"/>
    <property type="match status" value="1"/>
</dbReference>
<proteinExistence type="predicted"/>
<evidence type="ECO:0000259" key="6">
    <source>
        <dbReference type="PROSITE" id="PS50045"/>
    </source>
</evidence>
<dbReference type="CDD" id="cd00130">
    <property type="entry name" value="PAS"/>
    <property type="match status" value="1"/>
</dbReference>
<reference evidence="9 10" key="1">
    <citation type="journal article" date="2013" name="Genome Announc.">
        <title>Draft Genome Sequence of Desulfotignum phosphitoxidans DSM 13687 Strain FiPS-3.</title>
        <authorList>
            <person name="Poehlein A."/>
            <person name="Daniel R."/>
            <person name="Simeonova D.D."/>
        </authorList>
    </citation>
    <scope>NUCLEOTIDE SEQUENCE [LARGE SCALE GENOMIC DNA]</scope>
    <source>
        <strain evidence="9 10">DSM 13687</strain>
    </source>
</reference>
<dbReference type="PRINTS" id="PR01590">
    <property type="entry name" value="HTHFIS"/>
</dbReference>
<evidence type="ECO:0000313" key="9">
    <source>
        <dbReference type="EMBL" id="EMS80197.1"/>
    </source>
</evidence>
<dbReference type="InterPro" id="IPR025944">
    <property type="entry name" value="Sigma_54_int_dom_CS"/>
</dbReference>
<dbReference type="GO" id="GO:0006355">
    <property type="term" value="P:regulation of DNA-templated transcription"/>
    <property type="evidence" value="ECO:0007669"/>
    <property type="project" value="InterPro"/>
</dbReference>
<dbReference type="InterPro" id="IPR027417">
    <property type="entry name" value="P-loop_NTPase"/>
</dbReference>
<dbReference type="Pfam" id="PF00158">
    <property type="entry name" value="Sigma54_activat"/>
    <property type="match status" value="1"/>
</dbReference>
<evidence type="ECO:0000256" key="1">
    <source>
        <dbReference type="ARBA" id="ARBA00022741"/>
    </source>
</evidence>
<dbReference type="Gene3D" id="1.10.10.60">
    <property type="entry name" value="Homeodomain-like"/>
    <property type="match status" value="1"/>
</dbReference>
<dbReference type="PROSITE" id="PS00676">
    <property type="entry name" value="SIGMA54_INTERACT_2"/>
    <property type="match status" value="1"/>
</dbReference>
<dbReference type="NCBIfam" id="TIGR00229">
    <property type="entry name" value="sensory_box"/>
    <property type="match status" value="1"/>
</dbReference>
<feature type="domain" description="PAS" evidence="7">
    <location>
        <begin position="10"/>
        <end position="62"/>
    </location>
</feature>
<keyword evidence="10" id="KW-1185">Reference proteome</keyword>
<evidence type="ECO:0000259" key="7">
    <source>
        <dbReference type="PROSITE" id="PS50112"/>
    </source>
</evidence>
<dbReference type="InterPro" id="IPR009057">
    <property type="entry name" value="Homeodomain-like_sf"/>
</dbReference>
<dbReference type="InterPro" id="IPR058031">
    <property type="entry name" value="AAA_lid_NorR"/>
</dbReference>
<dbReference type="EMBL" id="APJX01000003">
    <property type="protein sequence ID" value="EMS80197.1"/>
    <property type="molecule type" value="Genomic_DNA"/>
</dbReference>
<dbReference type="PROSITE" id="PS50112">
    <property type="entry name" value="PAS"/>
    <property type="match status" value="1"/>
</dbReference>
<evidence type="ECO:0000256" key="5">
    <source>
        <dbReference type="ARBA" id="ARBA00023163"/>
    </source>
</evidence>
<keyword evidence="2" id="KW-0067">ATP-binding</keyword>
<dbReference type="InterPro" id="IPR003593">
    <property type="entry name" value="AAA+_ATPase"/>
</dbReference>
<dbReference type="InterPro" id="IPR025943">
    <property type="entry name" value="Sigma_54_int_dom_ATP-bd_2"/>
</dbReference>
<gene>
    <name evidence="9" type="primary">zraR2</name>
    <name evidence="9" type="ORF">Dpo_3c03410</name>
</gene>
<dbReference type="GO" id="GO:0005524">
    <property type="term" value="F:ATP binding"/>
    <property type="evidence" value="ECO:0007669"/>
    <property type="project" value="UniProtKB-KW"/>
</dbReference>
<dbReference type="PROSITE" id="PS00675">
    <property type="entry name" value="SIGMA54_INTERACT_1"/>
    <property type="match status" value="1"/>
</dbReference>
<evidence type="ECO:0000256" key="4">
    <source>
        <dbReference type="ARBA" id="ARBA00023125"/>
    </source>
</evidence>
<dbReference type="InterPro" id="IPR035965">
    <property type="entry name" value="PAS-like_dom_sf"/>
</dbReference>
<dbReference type="OrthoDB" id="5413348at2"/>
<accession>S0G691</accession>
<comment type="caution">
    <text evidence="9">The sequence shown here is derived from an EMBL/GenBank/DDBJ whole genome shotgun (WGS) entry which is preliminary data.</text>
</comment>
<dbReference type="Gene3D" id="1.10.8.60">
    <property type="match status" value="1"/>
</dbReference>
<organism evidence="9 10">
    <name type="scientific">Desulfotignum phosphitoxidans DSM 13687</name>
    <dbReference type="NCBI Taxonomy" id="1286635"/>
    <lineage>
        <taxon>Bacteria</taxon>
        <taxon>Pseudomonadati</taxon>
        <taxon>Thermodesulfobacteriota</taxon>
        <taxon>Desulfobacteria</taxon>
        <taxon>Desulfobacterales</taxon>
        <taxon>Desulfobacteraceae</taxon>
        <taxon>Desulfotignum</taxon>
    </lineage>
</organism>
<evidence type="ECO:0000256" key="3">
    <source>
        <dbReference type="ARBA" id="ARBA00023015"/>
    </source>
</evidence>
<evidence type="ECO:0000259" key="8">
    <source>
        <dbReference type="PROSITE" id="PS50113"/>
    </source>
</evidence>
<keyword evidence="5" id="KW-0804">Transcription</keyword>
<name>S0G691_9BACT</name>
<dbReference type="Gene3D" id="3.30.450.20">
    <property type="entry name" value="PAS domain"/>
    <property type="match status" value="1"/>
</dbReference>
<keyword evidence="1" id="KW-0547">Nucleotide-binding</keyword>
<dbReference type="Pfam" id="PF25601">
    <property type="entry name" value="AAA_lid_14"/>
    <property type="match status" value="1"/>
</dbReference>
<dbReference type="SMART" id="SM00091">
    <property type="entry name" value="PAS"/>
    <property type="match status" value="1"/>
</dbReference>
<dbReference type="Pfam" id="PF13426">
    <property type="entry name" value="PAS_9"/>
    <property type="match status" value="1"/>
</dbReference>
<dbReference type="GO" id="GO:0043565">
    <property type="term" value="F:sequence-specific DNA binding"/>
    <property type="evidence" value="ECO:0007669"/>
    <property type="project" value="InterPro"/>
</dbReference>
<dbReference type="InterPro" id="IPR000014">
    <property type="entry name" value="PAS"/>
</dbReference>
<evidence type="ECO:0000256" key="2">
    <source>
        <dbReference type="ARBA" id="ARBA00022840"/>
    </source>
</evidence>
<dbReference type="SUPFAM" id="SSF52540">
    <property type="entry name" value="P-loop containing nucleoside triphosphate hydrolases"/>
    <property type="match status" value="1"/>
</dbReference>
<dbReference type="Gene3D" id="3.40.50.300">
    <property type="entry name" value="P-loop containing nucleotide triphosphate hydrolases"/>
    <property type="match status" value="1"/>
</dbReference>
<dbReference type="SUPFAM" id="SSF55785">
    <property type="entry name" value="PYP-like sensor domain (PAS domain)"/>
    <property type="match status" value="1"/>
</dbReference>
<keyword evidence="4" id="KW-0238">DNA-binding</keyword>
<dbReference type="PROSITE" id="PS50045">
    <property type="entry name" value="SIGMA54_INTERACT_4"/>
    <property type="match status" value="1"/>
</dbReference>
<dbReference type="RefSeq" id="WP_006965548.1">
    <property type="nucleotide sequence ID" value="NZ_APJX01000003.1"/>
</dbReference>
<dbReference type="InterPro" id="IPR002197">
    <property type="entry name" value="HTH_Fis"/>
</dbReference>
<dbReference type="CDD" id="cd00009">
    <property type="entry name" value="AAA"/>
    <property type="match status" value="1"/>
</dbReference>
<dbReference type="InterPro" id="IPR002078">
    <property type="entry name" value="Sigma_54_int"/>
</dbReference>
<dbReference type="AlphaFoldDB" id="S0G691"/>
<dbReference type="InterPro" id="IPR000700">
    <property type="entry name" value="PAS-assoc_C"/>
</dbReference>
<feature type="domain" description="Sigma-54 factor interaction" evidence="6">
    <location>
        <begin position="152"/>
        <end position="381"/>
    </location>
</feature>
<dbReference type="SUPFAM" id="SSF46689">
    <property type="entry name" value="Homeodomain-like"/>
    <property type="match status" value="1"/>
</dbReference>
<dbReference type="SMART" id="SM00382">
    <property type="entry name" value="AAA"/>
    <property type="match status" value="1"/>
</dbReference>
<dbReference type="PROSITE" id="PS50113">
    <property type="entry name" value="PAC"/>
    <property type="match status" value="1"/>
</dbReference>
<dbReference type="InterPro" id="IPR025662">
    <property type="entry name" value="Sigma_54_int_dom_ATP-bd_1"/>
</dbReference>
<sequence length="471" mass="52435">MKHIHQEIQKNELVKLLLEAIGDGVFVLDPHGRIVAWNPAMEAITGYAFQEIKGKHCRILKFNQCFGRDRPSGITDCGILKTGRVVPAECLITHKLGHTLSITKNARVIKDTRGEIIGIVETVTDLTELKKTRLKMEEATRRLGELNRLGGIIAKSRVMQNVFSFIKASAASDTSILIQGESGTGKELVAGAIHSIGERRDQPMVTVNCSALSESLLESELFGHVKGAFTGAGQDRIGRFEQADGGTIFLDEIGEISPYIQVKLLRVLQEKEIERVGDSRKRKVDIRVITATNKDLKSLVDAGTFREDLYYRLKVFPIFLPPLRERKEDIPLLIRHFIDLNNKASGKAVTSMTKQAMQAVMDYHWPGNIRELANAVEHAFVLCDGREIVIEDLPLEIRHGNAGSMDVTAPLPSAPPAVSVHRPGHRLTRERLVAILQAAGWNKAEAARQTGLSRASIWKYMKKWNIPMQPE</sequence>
<keyword evidence="3" id="KW-0805">Transcription regulation</keyword>
<protein>
    <submittedName>
        <fullName evidence="9">Transcriptional regulatory protein ZraR</fullName>
    </submittedName>
</protein>
<dbReference type="PANTHER" id="PTHR32071">
    <property type="entry name" value="TRANSCRIPTIONAL REGULATORY PROTEIN"/>
    <property type="match status" value="1"/>
</dbReference>
<dbReference type="Proteomes" id="UP000014216">
    <property type="component" value="Unassembled WGS sequence"/>
</dbReference>
<evidence type="ECO:0000313" key="10">
    <source>
        <dbReference type="Proteomes" id="UP000014216"/>
    </source>
</evidence>
<feature type="domain" description="PAC" evidence="8">
    <location>
        <begin position="86"/>
        <end position="138"/>
    </location>
</feature>